<dbReference type="Proteomes" id="UP001225356">
    <property type="component" value="Unassembled WGS sequence"/>
</dbReference>
<dbReference type="RefSeq" id="WP_307569200.1">
    <property type="nucleotide sequence ID" value="NZ_JAUSQU010000002.1"/>
</dbReference>
<gene>
    <name evidence="2" type="ORF">J2853_009563</name>
</gene>
<dbReference type="EMBL" id="JAUSQU010000002">
    <property type="protein sequence ID" value="MDP9850267.1"/>
    <property type="molecule type" value="Genomic_DNA"/>
</dbReference>
<accession>A0ABT9QU36</accession>
<reference evidence="2 3" key="1">
    <citation type="submission" date="2023-07" db="EMBL/GenBank/DDBJ databases">
        <title>Sequencing the genomes of 1000 actinobacteria strains.</title>
        <authorList>
            <person name="Klenk H.-P."/>
        </authorList>
    </citation>
    <scope>NUCLEOTIDE SEQUENCE [LARGE SCALE GENOMIC DNA]</scope>
    <source>
        <strain evidence="2 3">DSM 46740</strain>
    </source>
</reference>
<dbReference type="Pfam" id="PF18864">
    <property type="entry name" value="AbiTii"/>
    <property type="match status" value="1"/>
</dbReference>
<protein>
    <recommendedName>
        <fullName evidence="1">AbiTii domain-containing protein</fullName>
    </recommendedName>
</protein>
<proteinExistence type="predicted"/>
<name>A0ABT9QU36_9ACTN</name>
<keyword evidence="3" id="KW-1185">Reference proteome</keyword>
<feature type="domain" description="AbiTii" evidence="1">
    <location>
        <begin position="15"/>
        <end position="208"/>
    </location>
</feature>
<sequence length="226" mass="25089">MAEHTPLPDRDASYLDQIERGALDLNTSIADVLRLCVALGGRAKSQHLRDWALKELNGYELDDELPPYRIVNASLYMDNTNRAGLNRIPQQIAPAMLPKEVRADIGEEMHLRQKIVVLEAEARKAQAQDEHLTYTFSQSAMVANLMTTRGWEKGEIPQRQMVSAIYWRVSPAELLGVVDHVRTVLTQLVAELVATMPTGQEVPSAAQADRAVNIVVNGGDGHQFVL</sequence>
<evidence type="ECO:0000313" key="2">
    <source>
        <dbReference type="EMBL" id="MDP9850267.1"/>
    </source>
</evidence>
<evidence type="ECO:0000259" key="1">
    <source>
        <dbReference type="Pfam" id="PF18864"/>
    </source>
</evidence>
<dbReference type="InterPro" id="IPR041304">
    <property type="entry name" value="AbiTii"/>
</dbReference>
<evidence type="ECO:0000313" key="3">
    <source>
        <dbReference type="Proteomes" id="UP001225356"/>
    </source>
</evidence>
<organism evidence="2 3">
    <name type="scientific">Streptosporangium lutulentum</name>
    <dbReference type="NCBI Taxonomy" id="1461250"/>
    <lineage>
        <taxon>Bacteria</taxon>
        <taxon>Bacillati</taxon>
        <taxon>Actinomycetota</taxon>
        <taxon>Actinomycetes</taxon>
        <taxon>Streptosporangiales</taxon>
        <taxon>Streptosporangiaceae</taxon>
        <taxon>Streptosporangium</taxon>
    </lineage>
</organism>
<comment type="caution">
    <text evidence="2">The sequence shown here is derived from an EMBL/GenBank/DDBJ whole genome shotgun (WGS) entry which is preliminary data.</text>
</comment>